<comment type="caution">
    <text evidence="1">The sequence shown here is derived from an EMBL/GenBank/DDBJ whole genome shotgun (WGS) entry which is preliminary data.</text>
</comment>
<name>A0ACC1CCT0_9ROSI</name>
<dbReference type="EMBL" id="CM047897">
    <property type="protein sequence ID" value="KAJ0113373.1"/>
    <property type="molecule type" value="Genomic_DNA"/>
</dbReference>
<accession>A0ACC1CCT0</accession>
<evidence type="ECO:0000313" key="1">
    <source>
        <dbReference type="EMBL" id="KAJ0113373.1"/>
    </source>
</evidence>
<keyword evidence="2" id="KW-1185">Reference proteome</keyword>
<proteinExistence type="predicted"/>
<evidence type="ECO:0000313" key="2">
    <source>
        <dbReference type="Proteomes" id="UP001164250"/>
    </source>
</evidence>
<dbReference type="Proteomes" id="UP001164250">
    <property type="component" value="Chromosome 1"/>
</dbReference>
<protein>
    <submittedName>
        <fullName evidence="1">Uncharacterized protein</fullName>
    </submittedName>
</protein>
<reference evidence="2" key="1">
    <citation type="journal article" date="2023" name="G3 (Bethesda)">
        <title>Genome assembly and association tests identify interacting loci associated with vigor, precocity, and sex in interspecific pistachio rootstocks.</title>
        <authorList>
            <person name="Palmer W."/>
            <person name="Jacygrad E."/>
            <person name="Sagayaradj S."/>
            <person name="Cavanaugh K."/>
            <person name="Han R."/>
            <person name="Bertier L."/>
            <person name="Beede B."/>
            <person name="Kafkas S."/>
            <person name="Golino D."/>
            <person name="Preece J."/>
            <person name="Michelmore R."/>
        </authorList>
    </citation>
    <scope>NUCLEOTIDE SEQUENCE [LARGE SCALE GENOMIC DNA]</scope>
</reference>
<sequence length="465" mass="51996">MAQRYTVNVLEHSHVALPPGSVSTTTVPLTFFDVLWLFCGPIQRIFLYEFPYPTLHFIETILPHLKHSLSLTLPHFFPLAATLTCPLPPNKPYIRYTECDSVSVTVAESDADFHHLIGNHARDNRAFQSLVPKLPTARVLPDTEQVAPIMALQITIFPNSGISLGITFNHVAADGRSFNHFIKSWASIYRSGGEALTSLSLPYHNKDVVKDPGELASTNLKDLLIWDYSNPSETVPEDNVRITLVLSRARIEKLKEWVKNQSRNKNDPQLGPIRLSTYVVTCAFMWVNMMRIQEKLKEGETDTHYHFISVADCRERYGFAVPAKYFGNCLAYFFVSAKRNELTGENGIAIAAQAIAKTVSGLEKGPLIGAEHWTSKLWEVVKSGDLVTVAGSPKLCVYETDFGWGRPKKSELAHIGAYGSFSLSECRNEEGGVEIGLVLGRDKMDLYKEIFVQGLENQYPLDFAA</sequence>
<gene>
    <name evidence="1" type="ORF">Patl1_02146</name>
</gene>
<organism evidence="1 2">
    <name type="scientific">Pistacia atlantica</name>
    <dbReference type="NCBI Taxonomy" id="434234"/>
    <lineage>
        <taxon>Eukaryota</taxon>
        <taxon>Viridiplantae</taxon>
        <taxon>Streptophyta</taxon>
        <taxon>Embryophyta</taxon>
        <taxon>Tracheophyta</taxon>
        <taxon>Spermatophyta</taxon>
        <taxon>Magnoliopsida</taxon>
        <taxon>eudicotyledons</taxon>
        <taxon>Gunneridae</taxon>
        <taxon>Pentapetalae</taxon>
        <taxon>rosids</taxon>
        <taxon>malvids</taxon>
        <taxon>Sapindales</taxon>
        <taxon>Anacardiaceae</taxon>
        <taxon>Pistacia</taxon>
    </lineage>
</organism>